<gene>
    <name evidence="2" type="ORF">NCTC13093_01883</name>
</gene>
<protein>
    <recommendedName>
        <fullName evidence="1">WYL domain-containing protein</fullName>
    </recommendedName>
</protein>
<feature type="domain" description="WYL" evidence="1">
    <location>
        <begin position="153"/>
        <end position="224"/>
    </location>
</feature>
<keyword evidence="3" id="KW-1185">Reference proteome</keyword>
<evidence type="ECO:0000313" key="3">
    <source>
        <dbReference type="Proteomes" id="UP000250086"/>
    </source>
</evidence>
<dbReference type="PROSITE" id="PS52050">
    <property type="entry name" value="WYL"/>
    <property type="match status" value="1"/>
</dbReference>
<dbReference type="Pfam" id="PF13280">
    <property type="entry name" value="WYL"/>
    <property type="match status" value="1"/>
</dbReference>
<reference evidence="2 3" key="1">
    <citation type="submission" date="2018-06" db="EMBL/GenBank/DDBJ databases">
        <authorList>
            <consortium name="Pathogen Informatics"/>
            <person name="Doyle S."/>
        </authorList>
    </citation>
    <scope>NUCLEOTIDE SEQUENCE [LARGE SCALE GENOMIC DNA]</scope>
    <source>
        <strain evidence="2 3">NCTC13093</strain>
    </source>
</reference>
<dbReference type="InterPro" id="IPR051534">
    <property type="entry name" value="CBASS_pafABC_assoc_protein"/>
</dbReference>
<dbReference type="OrthoDB" id="5417724at2"/>
<dbReference type="RefSeq" id="WP_113744534.1">
    <property type="nucleotide sequence ID" value="NZ_UAPU01000003.1"/>
</dbReference>
<dbReference type="Proteomes" id="UP000250086">
    <property type="component" value="Unassembled WGS sequence"/>
</dbReference>
<dbReference type="InterPro" id="IPR026881">
    <property type="entry name" value="WYL_dom"/>
</dbReference>
<dbReference type="AlphaFoldDB" id="A0A2X0WQ14"/>
<evidence type="ECO:0000259" key="1">
    <source>
        <dbReference type="Pfam" id="PF13280"/>
    </source>
</evidence>
<name>A0A2X0WQ14_9GAMM</name>
<dbReference type="PANTHER" id="PTHR34580">
    <property type="match status" value="1"/>
</dbReference>
<dbReference type="PANTHER" id="PTHR34580:SF1">
    <property type="entry name" value="PROTEIN PAFC"/>
    <property type="match status" value="1"/>
</dbReference>
<evidence type="ECO:0000313" key="2">
    <source>
        <dbReference type="EMBL" id="SPT70468.1"/>
    </source>
</evidence>
<proteinExistence type="predicted"/>
<organism evidence="2 3">
    <name type="scientific">Anaerobiospirillum thomasii</name>
    <dbReference type="NCBI Taxonomy" id="179995"/>
    <lineage>
        <taxon>Bacteria</taxon>
        <taxon>Pseudomonadati</taxon>
        <taxon>Pseudomonadota</taxon>
        <taxon>Gammaproteobacteria</taxon>
        <taxon>Aeromonadales</taxon>
        <taxon>Succinivibrionaceae</taxon>
        <taxon>Anaerobiospirillum</taxon>
    </lineage>
</organism>
<dbReference type="EMBL" id="UAPV01000001">
    <property type="protein sequence ID" value="SPT70468.1"/>
    <property type="molecule type" value="Genomic_DNA"/>
</dbReference>
<accession>A0A2X0WQ14</accession>
<sequence length="322" mass="37009">MPKKIDQGATATIKLLRLFRILLADDSKHFLSDLAHTLNCSSQTVLRLMADIESEVKGNLETGIEKGKRYYRLTSYMAEQLDINAQELRFLSICTDLSSQYVPCHIKKRLTSSIFEMAIQLTAIADRDNIDKVEHFGIIKKGYIDYGPHFQTIHSIIRAMRKQSLLNITYKKVGERELNEYNYVPVRLVSMNNTLYTLGHYYDLKQHSFTHPICFLVHRIHSVESKGHRDGVESLPKIELKGMGLPIDDPKLYIIEFKDPKIIDFVSDRIWADKQKITFVDDKTMHLELISQSEKEVLSFINSFGPGNARLISATLVKEDES</sequence>